<proteinExistence type="predicted"/>
<dbReference type="NCBIfam" id="NF046077">
    <property type="entry name" value="LPS_M949_RS01915"/>
    <property type="match status" value="1"/>
</dbReference>
<dbReference type="AlphaFoldDB" id="A0A1H7RKG2"/>
<name>A0A1H7RKG2_9BACT</name>
<dbReference type="Proteomes" id="UP000198984">
    <property type="component" value="Unassembled WGS sequence"/>
</dbReference>
<sequence>MKRTLAITISFTGILFSALFQTTQAQTRARILSRHSTDSLFTPALQQQLEISYPIFRAYQYTDKGGTGYLLLMEKSETHGLDTTVTNLAAACIQQEQGGFKILWKMKDLLEPEESSIWFWSKYIQLQDLNGDGYIDPYVVYGSRSREEEGEYRRLKILLYNNGSKTAIRAVTGTLDEERSLQYDKSFSALPAAMQSYFKQLLQRISKETDYILAN</sequence>
<evidence type="ECO:0000313" key="3">
    <source>
        <dbReference type="Proteomes" id="UP000198984"/>
    </source>
</evidence>
<accession>A0A1H7RKG2</accession>
<dbReference type="InterPro" id="IPR058148">
    <property type="entry name" value="M949_RS01915-like_dom"/>
</dbReference>
<feature type="chain" id="PRO_5011731827" description="Methanolan biosynthesis EpsI domain-containing protein" evidence="1">
    <location>
        <begin position="26"/>
        <end position="215"/>
    </location>
</feature>
<evidence type="ECO:0008006" key="4">
    <source>
        <dbReference type="Google" id="ProtNLM"/>
    </source>
</evidence>
<reference evidence="2 3" key="1">
    <citation type="submission" date="2016-10" db="EMBL/GenBank/DDBJ databases">
        <authorList>
            <person name="de Groot N.N."/>
        </authorList>
    </citation>
    <scope>NUCLEOTIDE SEQUENCE [LARGE SCALE GENOMIC DNA]</scope>
    <source>
        <strain evidence="2 3">DSM 21039</strain>
    </source>
</reference>
<dbReference type="EMBL" id="FOBB01000002">
    <property type="protein sequence ID" value="SEL60652.1"/>
    <property type="molecule type" value="Genomic_DNA"/>
</dbReference>
<evidence type="ECO:0000313" key="2">
    <source>
        <dbReference type="EMBL" id="SEL60652.1"/>
    </source>
</evidence>
<gene>
    <name evidence="2" type="ORF">SAMN04488505_102663</name>
</gene>
<dbReference type="OrthoDB" id="8750305at2"/>
<evidence type="ECO:0000256" key="1">
    <source>
        <dbReference type="SAM" id="SignalP"/>
    </source>
</evidence>
<keyword evidence="3" id="KW-1185">Reference proteome</keyword>
<dbReference type="RefSeq" id="WP_089910328.1">
    <property type="nucleotide sequence ID" value="NZ_FOBB01000002.1"/>
</dbReference>
<keyword evidence="1" id="KW-0732">Signal</keyword>
<feature type="signal peptide" evidence="1">
    <location>
        <begin position="1"/>
        <end position="25"/>
    </location>
</feature>
<organism evidence="2 3">
    <name type="scientific">Chitinophaga rupis</name>
    <dbReference type="NCBI Taxonomy" id="573321"/>
    <lineage>
        <taxon>Bacteria</taxon>
        <taxon>Pseudomonadati</taxon>
        <taxon>Bacteroidota</taxon>
        <taxon>Chitinophagia</taxon>
        <taxon>Chitinophagales</taxon>
        <taxon>Chitinophagaceae</taxon>
        <taxon>Chitinophaga</taxon>
    </lineage>
</organism>
<dbReference type="STRING" id="573321.SAMN04488505_102663"/>
<protein>
    <recommendedName>
        <fullName evidence="4">Methanolan biosynthesis EpsI domain-containing protein</fullName>
    </recommendedName>
</protein>